<dbReference type="Proteomes" id="UP000656987">
    <property type="component" value="Segment"/>
</dbReference>
<accession>A0A7S5QX54</accession>
<name>A0A7S5QX54_9CAUD</name>
<dbReference type="EMBL" id="MN988483">
    <property type="protein sequence ID" value="QIG67737.1"/>
    <property type="molecule type" value="Genomic_DNA"/>
</dbReference>
<gene>
    <name evidence="1" type="ORF">EVB52_036</name>
</gene>
<reference evidence="1" key="1">
    <citation type="submission" date="2020-01" db="EMBL/GenBank/DDBJ databases">
        <title>Patterns of diversity and host range of bacteriophage communities associated with bean-nodulatin bacteria.</title>
        <authorList>
            <person name="Vann Cauwenberghe J."/>
            <person name="Santamaria R.I."/>
            <person name="Bustos P."/>
            <person name="Juarez S."/>
            <person name="Gonzalez V."/>
        </authorList>
    </citation>
    <scope>NUCLEOTIDE SEQUENCE</scope>
</reference>
<protein>
    <submittedName>
        <fullName evidence="1">Uncharacterized protein</fullName>
    </submittedName>
</protein>
<organism evidence="1 2">
    <name type="scientific">Rhizobium phage RHph_Y38</name>
    <dbReference type="NCBI Taxonomy" id="2509781"/>
    <lineage>
        <taxon>Viruses</taxon>
        <taxon>Duplodnaviria</taxon>
        <taxon>Heunggongvirae</taxon>
        <taxon>Uroviricota</taxon>
        <taxon>Caudoviricetes</taxon>
        <taxon>Schitoviridae</taxon>
        <taxon>Demetervirinae</taxon>
        <taxon>Acanvirus</taxon>
        <taxon>Acanvirus Y38</taxon>
    </lineage>
</organism>
<keyword evidence="2" id="KW-1185">Reference proteome</keyword>
<proteinExistence type="predicted"/>
<evidence type="ECO:0000313" key="1">
    <source>
        <dbReference type="EMBL" id="QIG67737.1"/>
    </source>
</evidence>
<sequence>MSVTFLRVVETIRNSELGELTGKQMMDLAFVVHREQEDFRRIWIDSFRRACTEEQWKEIAPKLPNGLFV</sequence>
<evidence type="ECO:0000313" key="2">
    <source>
        <dbReference type="Proteomes" id="UP000656987"/>
    </source>
</evidence>